<sequence length="223" mass="24647">MDTIEKEWLPRLTTMTGQPQELPMVIDQPEVTEADFQQVDQRLIGKYTTYFDGSNVNRTTNIRLASKAINNLILSPGERFSFNRVVGPRTPGRGYKSAKVIVRGEYSEGIGGGICQVSSTLFNSVDEAGLRILQRNSHSKEVAYVPPGRDATVSWGGPDFRFKNNLTKPVLIRIRVTSNAITAYVYTTPDARVKKRKPVQPAPTKVESVPATNPGSLNGKQPQ</sequence>
<evidence type="ECO:0000313" key="3">
    <source>
        <dbReference type="Proteomes" id="UP001177120"/>
    </source>
</evidence>
<dbReference type="EMBL" id="JAFHAP010000011">
    <property type="protein sequence ID" value="MBN2910452.1"/>
    <property type="molecule type" value="Genomic_DNA"/>
</dbReference>
<keyword evidence="3" id="KW-1185">Reference proteome</keyword>
<evidence type="ECO:0000256" key="1">
    <source>
        <dbReference type="SAM" id="MobiDB-lite"/>
    </source>
</evidence>
<dbReference type="InterPro" id="IPR007391">
    <property type="entry name" value="Vancomycin_resist_VanW"/>
</dbReference>
<organism evidence="2 3">
    <name type="scientific">Polycladomyces zharkentensis</name>
    <dbReference type="NCBI Taxonomy" id="2807616"/>
    <lineage>
        <taxon>Bacteria</taxon>
        <taxon>Bacillati</taxon>
        <taxon>Bacillota</taxon>
        <taxon>Bacilli</taxon>
        <taxon>Bacillales</taxon>
        <taxon>Thermoactinomycetaceae</taxon>
        <taxon>Polycladomyces</taxon>
    </lineage>
</organism>
<accession>A0ABS2WLQ9</accession>
<protein>
    <submittedName>
        <fullName evidence="2">VanW family protein</fullName>
    </submittedName>
</protein>
<dbReference type="PANTHER" id="PTHR35788:SF1">
    <property type="entry name" value="EXPORTED PROTEIN"/>
    <property type="match status" value="1"/>
</dbReference>
<reference evidence="2" key="1">
    <citation type="journal article" date="2024" name="Int. J. Syst. Evol. Microbiol.">
        <title>Polycladomyces zharkentensis sp. nov., a novel thermophilic cellulose- and starch-degrading member of the Bacillota from a geothermal aquifer in Kazakhstan.</title>
        <authorList>
            <person name="Mashzhan A."/>
            <person name="Kistaubayeva A."/>
            <person name="Javier-Lopez R."/>
            <person name="Bissenova U."/>
            <person name="Bissenbay A."/>
            <person name="Birkeland N.K."/>
        </authorList>
    </citation>
    <scope>NUCLEOTIDE SEQUENCE</scope>
    <source>
        <strain evidence="2">ZKZ2T</strain>
    </source>
</reference>
<feature type="compositionally biased region" description="Polar residues" evidence="1">
    <location>
        <begin position="210"/>
        <end position="223"/>
    </location>
</feature>
<comment type="caution">
    <text evidence="2">The sequence shown here is derived from an EMBL/GenBank/DDBJ whole genome shotgun (WGS) entry which is preliminary data.</text>
</comment>
<evidence type="ECO:0000313" key="2">
    <source>
        <dbReference type="EMBL" id="MBN2910452.1"/>
    </source>
</evidence>
<name>A0ABS2WLQ9_9BACL</name>
<dbReference type="PANTHER" id="PTHR35788">
    <property type="entry name" value="EXPORTED PROTEIN-RELATED"/>
    <property type="match status" value="1"/>
</dbReference>
<dbReference type="InterPro" id="IPR052913">
    <property type="entry name" value="Glycopeptide_resist_protein"/>
</dbReference>
<feature type="region of interest" description="Disordered" evidence="1">
    <location>
        <begin position="193"/>
        <end position="223"/>
    </location>
</feature>
<dbReference type="Proteomes" id="UP001177120">
    <property type="component" value="Unassembled WGS sequence"/>
</dbReference>
<dbReference type="Pfam" id="PF04294">
    <property type="entry name" value="VanW"/>
    <property type="match status" value="1"/>
</dbReference>
<gene>
    <name evidence="2" type="ORF">JQC72_13175</name>
</gene>
<proteinExistence type="predicted"/>